<dbReference type="GO" id="GO:0005829">
    <property type="term" value="C:cytosol"/>
    <property type="evidence" value="ECO:0007669"/>
    <property type="project" value="TreeGrafter"/>
</dbReference>
<evidence type="ECO:0000256" key="3">
    <source>
        <dbReference type="ARBA" id="ARBA00023015"/>
    </source>
</evidence>
<dbReference type="InterPro" id="IPR001867">
    <property type="entry name" value="OmpR/PhoB-type_DNA-bd"/>
</dbReference>
<dbReference type="HOGENOM" id="CLU_000445_30_4_5"/>
<evidence type="ECO:0000256" key="5">
    <source>
        <dbReference type="ARBA" id="ARBA00023163"/>
    </source>
</evidence>
<dbReference type="Gene3D" id="1.10.10.10">
    <property type="entry name" value="Winged helix-like DNA-binding domain superfamily/Winged helix DNA-binding domain"/>
    <property type="match status" value="1"/>
</dbReference>
<evidence type="ECO:0000313" key="8">
    <source>
        <dbReference type="EMBL" id="ABK45874.1"/>
    </source>
</evidence>
<dbReference type="Pfam" id="PF00072">
    <property type="entry name" value="Response_reg"/>
    <property type="match status" value="1"/>
</dbReference>
<dbReference type="eggNOG" id="COG0745">
    <property type="taxonomic scope" value="Bacteria"/>
</dbReference>
<dbReference type="GO" id="GO:0000156">
    <property type="term" value="F:phosphorelay response regulator activity"/>
    <property type="evidence" value="ECO:0007669"/>
    <property type="project" value="TreeGrafter"/>
</dbReference>
<dbReference type="Gene3D" id="6.10.250.690">
    <property type="match status" value="1"/>
</dbReference>
<dbReference type="OrthoDB" id="9784252at2"/>
<evidence type="ECO:0000256" key="6">
    <source>
        <dbReference type="PROSITE-ProRule" id="PRU00169"/>
    </source>
</evidence>
<dbReference type="PROSITE" id="PS50110">
    <property type="entry name" value="RESPONSE_REGULATORY"/>
    <property type="match status" value="1"/>
</dbReference>
<dbReference type="InterPro" id="IPR036388">
    <property type="entry name" value="WH-like_DNA-bd_sf"/>
</dbReference>
<dbReference type="SMART" id="SM00448">
    <property type="entry name" value="REC"/>
    <property type="match status" value="1"/>
</dbReference>
<dbReference type="KEGG" id="mgm:Mmc1_3388"/>
<dbReference type="PANTHER" id="PTHR48111">
    <property type="entry name" value="REGULATOR OF RPOS"/>
    <property type="match status" value="1"/>
</dbReference>
<dbReference type="SUPFAM" id="SSF46894">
    <property type="entry name" value="C-terminal effector domain of the bipartite response regulators"/>
    <property type="match status" value="1"/>
</dbReference>
<dbReference type="GO" id="GO:0032993">
    <property type="term" value="C:protein-DNA complex"/>
    <property type="evidence" value="ECO:0007669"/>
    <property type="project" value="TreeGrafter"/>
</dbReference>
<evidence type="ECO:0000259" key="7">
    <source>
        <dbReference type="PROSITE" id="PS50110"/>
    </source>
</evidence>
<dbReference type="InterPro" id="IPR001789">
    <property type="entry name" value="Sig_transdc_resp-reg_receiver"/>
</dbReference>
<organism evidence="8 9">
    <name type="scientific">Magnetococcus marinus (strain ATCC BAA-1437 / JCM 17883 / MC-1)</name>
    <dbReference type="NCBI Taxonomy" id="156889"/>
    <lineage>
        <taxon>Bacteria</taxon>
        <taxon>Pseudomonadati</taxon>
        <taxon>Pseudomonadota</taxon>
        <taxon>Magnetococcia</taxon>
        <taxon>Magnetococcales</taxon>
        <taxon>Magnetococcaceae</taxon>
        <taxon>Magnetococcus</taxon>
    </lineage>
</organism>
<evidence type="ECO:0000313" key="9">
    <source>
        <dbReference type="Proteomes" id="UP000002586"/>
    </source>
</evidence>
<evidence type="ECO:0000256" key="1">
    <source>
        <dbReference type="ARBA" id="ARBA00022553"/>
    </source>
</evidence>
<keyword evidence="5" id="KW-0804">Transcription</keyword>
<feature type="domain" description="Response regulatory" evidence="7">
    <location>
        <begin position="3"/>
        <end position="118"/>
    </location>
</feature>
<keyword evidence="9" id="KW-1185">Reference proteome</keyword>
<proteinExistence type="predicted"/>
<keyword evidence="1 6" id="KW-0597">Phosphoprotein</keyword>
<dbReference type="Proteomes" id="UP000002586">
    <property type="component" value="Chromosome"/>
</dbReference>
<dbReference type="EMBL" id="CP000471">
    <property type="protein sequence ID" value="ABK45874.1"/>
    <property type="molecule type" value="Genomic_DNA"/>
</dbReference>
<name>A0LD31_MAGMM</name>
<dbReference type="Gene3D" id="3.40.50.2300">
    <property type="match status" value="1"/>
</dbReference>
<dbReference type="GO" id="GO:0000976">
    <property type="term" value="F:transcription cis-regulatory region binding"/>
    <property type="evidence" value="ECO:0007669"/>
    <property type="project" value="TreeGrafter"/>
</dbReference>
<dbReference type="SMART" id="SM00862">
    <property type="entry name" value="Trans_reg_C"/>
    <property type="match status" value="1"/>
</dbReference>
<dbReference type="AlphaFoldDB" id="A0LD31"/>
<evidence type="ECO:0000256" key="4">
    <source>
        <dbReference type="ARBA" id="ARBA00023125"/>
    </source>
</evidence>
<keyword evidence="3" id="KW-0805">Transcription regulation</keyword>
<dbReference type="SUPFAM" id="SSF52172">
    <property type="entry name" value="CheY-like"/>
    <property type="match status" value="1"/>
</dbReference>
<gene>
    <name evidence="8" type="ordered locus">Mmc1_3388</name>
</gene>
<dbReference type="InterPro" id="IPR039420">
    <property type="entry name" value="WalR-like"/>
</dbReference>
<keyword evidence="2" id="KW-0902">Two-component regulatory system</keyword>
<dbReference type="InterPro" id="IPR011006">
    <property type="entry name" value="CheY-like_superfamily"/>
</dbReference>
<reference evidence="9" key="1">
    <citation type="journal article" date="2009" name="Appl. Environ. Microbiol.">
        <title>Complete genome sequence of the chemolithoautotrophic marine magnetotactic coccus strain MC-1.</title>
        <authorList>
            <person name="Schubbe S."/>
            <person name="Williams T.J."/>
            <person name="Xie G."/>
            <person name="Kiss H.E."/>
            <person name="Brettin T.S."/>
            <person name="Martinez D."/>
            <person name="Ross C.A."/>
            <person name="Schuler D."/>
            <person name="Cox B.L."/>
            <person name="Nealson K.H."/>
            <person name="Bazylinski D.A."/>
        </authorList>
    </citation>
    <scope>NUCLEOTIDE SEQUENCE [LARGE SCALE GENOMIC DNA]</scope>
    <source>
        <strain evidence="9">ATCC BAA-1437 / JCM 17883 / MC-1</strain>
    </source>
</reference>
<dbReference type="CDD" id="cd17574">
    <property type="entry name" value="REC_OmpR"/>
    <property type="match status" value="1"/>
</dbReference>
<feature type="modified residue" description="4-aspartylphosphate" evidence="6">
    <location>
        <position position="53"/>
    </location>
</feature>
<dbReference type="GO" id="GO:0006355">
    <property type="term" value="P:regulation of DNA-templated transcription"/>
    <property type="evidence" value="ECO:0007669"/>
    <property type="project" value="InterPro"/>
</dbReference>
<dbReference type="RefSeq" id="WP_011714933.1">
    <property type="nucleotide sequence ID" value="NC_008576.1"/>
</dbReference>
<dbReference type="STRING" id="156889.Mmc1_3388"/>
<evidence type="ECO:0000256" key="2">
    <source>
        <dbReference type="ARBA" id="ARBA00023012"/>
    </source>
</evidence>
<dbReference type="InterPro" id="IPR016032">
    <property type="entry name" value="Sig_transdc_resp-reg_C-effctor"/>
</dbReference>
<keyword evidence="4" id="KW-0238">DNA-binding</keyword>
<accession>A0LD31</accession>
<sequence>MSWVALVEDERDFRESARDFLVLQGLQVFEASHAAQLAHRLTQSPPIQVVVLDINLGEEIGFDIATTLHHDHPDVGIIMLTGRDTTEDYLMGLSAGADIYLAKPVDLRILEAKIQALLRRLHTPSTPHASWTLNRNTWNLTTPDGDNIPLTATELAFLTMLAESPGVPVAYANIVTIFQDPSDNDIHRASVLLNRLRQKVMNICGARLPVKSARSVGYSFTGSLHLA</sequence>
<reference evidence="8 9" key="2">
    <citation type="journal article" date="2012" name="Int. J. Syst. Evol. Microbiol.">
        <title>Magnetococcus marinus gen. nov., sp. nov., a marine, magnetotactic bacterium that represents a novel lineage (Magnetococcaceae fam. nov.; Magnetococcales ord. nov.) at the base of the Alphaproteobacteria.</title>
        <authorList>
            <person name="Bazylinski D.A."/>
            <person name="Williams T.J."/>
            <person name="Lefevre C.T."/>
            <person name="Berg R.J."/>
            <person name="Zhang C.L."/>
            <person name="Bowser S.S."/>
            <person name="Dean A.J."/>
            <person name="Beveridge T.J."/>
        </authorList>
    </citation>
    <scope>NUCLEOTIDE SEQUENCE [LARGE SCALE GENOMIC DNA]</scope>
    <source>
        <strain evidence="9">ATCC BAA-1437 / JCM 17883 / MC-1</strain>
    </source>
</reference>
<protein>
    <submittedName>
        <fullName evidence="8">Two component transcriptional regulator, winged helix family</fullName>
    </submittedName>
</protein>
<dbReference type="PANTHER" id="PTHR48111:SF4">
    <property type="entry name" value="DNA-BINDING DUAL TRANSCRIPTIONAL REGULATOR OMPR"/>
    <property type="match status" value="1"/>
</dbReference>